<dbReference type="EMBL" id="JAWWZK010000057">
    <property type="protein sequence ID" value="MDX5038772.1"/>
    <property type="molecule type" value="Genomic_DNA"/>
</dbReference>
<organism evidence="2 3">
    <name type="scientific">Streptococcus suis</name>
    <dbReference type="NCBI Taxonomy" id="1307"/>
    <lineage>
        <taxon>Bacteria</taxon>
        <taxon>Bacillati</taxon>
        <taxon>Bacillota</taxon>
        <taxon>Bacilli</taxon>
        <taxon>Lactobacillales</taxon>
        <taxon>Streptococcaceae</taxon>
        <taxon>Streptococcus</taxon>
    </lineage>
</organism>
<dbReference type="RefSeq" id="WP_319444360.1">
    <property type="nucleotide sequence ID" value="NZ_JAWWZK010000057.1"/>
</dbReference>
<comment type="caution">
    <text evidence="2">The sequence shown here is derived from an EMBL/GenBank/DDBJ whole genome shotgun (WGS) entry which is preliminary data.</text>
</comment>
<feature type="region of interest" description="Disordered" evidence="1">
    <location>
        <begin position="156"/>
        <end position="219"/>
    </location>
</feature>
<evidence type="ECO:0000256" key="1">
    <source>
        <dbReference type="SAM" id="MobiDB-lite"/>
    </source>
</evidence>
<reference evidence="2" key="1">
    <citation type="submission" date="2023-11" db="EMBL/GenBank/DDBJ databases">
        <title>Antimicrobial resistance in invasive Streptococcus suis isolated in Spain and the associated genetic mechanisms.</title>
        <authorList>
            <person name="Uruen C."/>
            <person name="Arenas J.A."/>
        </authorList>
    </citation>
    <scope>NUCLEOTIDE SEQUENCE</scope>
    <source>
        <strain evidence="2">Ss_70</strain>
    </source>
</reference>
<protein>
    <submittedName>
        <fullName evidence="2">Uncharacterized protein</fullName>
    </submittedName>
</protein>
<gene>
    <name evidence="2" type="ORF">SHY70_10905</name>
</gene>
<feature type="compositionally biased region" description="Basic residues" evidence="1">
    <location>
        <begin position="210"/>
        <end position="219"/>
    </location>
</feature>
<dbReference type="Proteomes" id="UP001270004">
    <property type="component" value="Unassembled WGS sequence"/>
</dbReference>
<name>A0AAW9DID2_STRSU</name>
<feature type="compositionally biased region" description="Basic and acidic residues" evidence="1">
    <location>
        <begin position="156"/>
        <end position="167"/>
    </location>
</feature>
<sequence length="219" mass="24707">GVTRRMGRNGVTTAGVGLTMTAGAMKLGGRKLLNKGVSKIKESQPGLSNTVGLYKSTLGDVGSRLSSVKHRLVGKAQHLQAEGLKGSYKNPDHKELRESSERNLQIAQDKKNQSLGYKVRKHNQETKERLLGHRQMRDGVNSGCREYAMREHAYQTELSKNESDRLASQKAYNQSTKKRLQQSRQIKSSRGLKPTGFKEYRIKENQTLSKLRKSERKRK</sequence>
<dbReference type="AlphaFoldDB" id="A0AAW9DID2"/>
<proteinExistence type="predicted"/>
<evidence type="ECO:0000313" key="2">
    <source>
        <dbReference type="EMBL" id="MDX5038772.1"/>
    </source>
</evidence>
<evidence type="ECO:0000313" key="3">
    <source>
        <dbReference type="Proteomes" id="UP001270004"/>
    </source>
</evidence>
<accession>A0AAW9DID2</accession>
<feature type="non-terminal residue" evidence="2">
    <location>
        <position position="1"/>
    </location>
</feature>